<dbReference type="GO" id="GO:0046872">
    <property type="term" value="F:metal ion binding"/>
    <property type="evidence" value="ECO:0007669"/>
    <property type="project" value="UniProtKB-KW"/>
</dbReference>
<keyword evidence="3 8" id="KW-0812">Transmembrane</keyword>
<dbReference type="PROSITE" id="PS50267">
    <property type="entry name" value="NA_NEUROTRAN_SYMP_3"/>
    <property type="match status" value="1"/>
</dbReference>
<keyword evidence="7" id="KW-0915">Sodium</keyword>
<accession>A0A4U8UT94</accession>
<keyword evidence="2 8" id="KW-0813">Transport</keyword>
<dbReference type="AlphaFoldDB" id="A0A4U8UT94"/>
<dbReference type="PANTHER" id="PTHR11616">
    <property type="entry name" value="SODIUM/CHLORIDE DEPENDENT TRANSPORTER"/>
    <property type="match status" value="1"/>
</dbReference>
<organism evidence="11 12">
    <name type="scientific">Steinernema carpocapsae</name>
    <name type="common">Entomopathogenic nematode</name>
    <dbReference type="NCBI Taxonomy" id="34508"/>
    <lineage>
        <taxon>Eukaryota</taxon>
        <taxon>Metazoa</taxon>
        <taxon>Ecdysozoa</taxon>
        <taxon>Nematoda</taxon>
        <taxon>Chromadorea</taxon>
        <taxon>Rhabditida</taxon>
        <taxon>Tylenchina</taxon>
        <taxon>Panagrolaimomorpha</taxon>
        <taxon>Strongyloidoidea</taxon>
        <taxon>Steinernematidae</taxon>
        <taxon>Steinernema</taxon>
    </lineage>
</organism>
<dbReference type="EMBL" id="AZBU02000001">
    <property type="protein sequence ID" value="TMS35855.1"/>
    <property type="molecule type" value="Genomic_DNA"/>
</dbReference>
<dbReference type="PANTHER" id="PTHR11616:SF20">
    <property type="entry name" value="SODIUM- AND CHLORIDE-DEPENDENT BETAINE TRANSPORTER"/>
    <property type="match status" value="1"/>
</dbReference>
<reference evidence="11 12" key="2">
    <citation type="journal article" date="2019" name="G3 (Bethesda)">
        <title>Hybrid Assembly of the Genome of the Entomopathogenic Nematode Steinernema carpocapsae Identifies the X-Chromosome.</title>
        <authorList>
            <person name="Serra L."/>
            <person name="Macchietto M."/>
            <person name="Macias-Munoz A."/>
            <person name="McGill C.J."/>
            <person name="Rodriguez I.M."/>
            <person name="Rodriguez B."/>
            <person name="Murad R."/>
            <person name="Mortazavi A."/>
        </authorList>
    </citation>
    <scope>NUCLEOTIDE SEQUENCE [LARGE SCALE GENOMIC DNA]</scope>
    <source>
        <strain evidence="11 12">ALL</strain>
    </source>
</reference>
<dbReference type="GO" id="GO:0005332">
    <property type="term" value="F:gamma-aminobutyric acid:sodium:chloride symporter activity"/>
    <property type="evidence" value="ECO:0007669"/>
    <property type="project" value="TreeGrafter"/>
</dbReference>
<evidence type="ECO:0000313" key="11">
    <source>
        <dbReference type="EMBL" id="TMS35855.1"/>
    </source>
</evidence>
<dbReference type="PRINTS" id="PR00176">
    <property type="entry name" value="NANEUSMPORT"/>
</dbReference>
<evidence type="ECO:0000256" key="3">
    <source>
        <dbReference type="ARBA" id="ARBA00022692"/>
    </source>
</evidence>
<dbReference type="Pfam" id="PF00209">
    <property type="entry name" value="SNF"/>
    <property type="match status" value="1"/>
</dbReference>
<keyword evidence="12" id="KW-1185">Reference proteome</keyword>
<feature type="binding site" evidence="7">
    <location>
        <position position="72"/>
    </location>
    <ligand>
        <name>Na(+)</name>
        <dbReference type="ChEBI" id="CHEBI:29101"/>
        <label>1</label>
    </ligand>
</feature>
<dbReference type="InterPro" id="IPR037272">
    <property type="entry name" value="SNS_sf"/>
</dbReference>
<evidence type="ECO:0000256" key="5">
    <source>
        <dbReference type="ARBA" id="ARBA00022989"/>
    </source>
</evidence>
<feature type="binding site" evidence="7">
    <location>
        <position position="76"/>
    </location>
    <ligand>
        <name>Na(+)</name>
        <dbReference type="ChEBI" id="CHEBI:29101"/>
        <label>1</label>
    </ligand>
</feature>
<comment type="caution">
    <text evidence="11">The sequence shown here is derived from an EMBL/GenBank/DDBJ whole genome shotgun (WGS) entry which is preliminary data.</text>
</comment>
<feature type="transmembrane region" description="Helical" evidence="10">
    <location>
        <begin position="63"/>
        <end position="81"/>
    </location>
</feature>
<dbReference type="GO" id="GO:0005886">
    <property type="term" value="C:plasma membrane"/>
    <property type="evidence" value="ECO:0007669"/>
    <property type="project" value="TreeGrafter"/>
</dbReference>
<feature type="region of interest" description="Disordered" evidence="9">
    <location>
        <begin position="1"/>
        <end position="51"/>
    </location>
</feature>
<protein>
    <recommendedName>
        <fullName evidence="8">Transporter</fullName>
    </recommendedName>
</protein>
<evidence type="ECO:0000256" key="7">
    <source>
        <dbReference type="PIRSR" id="PIRSR600175-1"/>
    </source>
</evidence>
<keyword evidence="4 8" id="KW-0769">Symport</keyword>
<evidence type="ECO:0000256" key="6">
    <source>
        <dbReference type="ARBA" id="ARBA00023136"/>
    </source>
</evidence>
<reference evidence="11 12" key="1">
    <citation type="journal article" date="2015" name="Genome Biol.">
        <title>Comparative genomics of Steinernema reveals deeply conserved gene regulatory networks.</title>
        <authorList>
            <person name="Dillman A.R."/>
            <person name="Macchietto M."/>
            <person name="Porter C.F."/>
            <person name="Rogers A."/>
            <person name="Williams B."/>
            <person name="Antoshechkin I."/>
            <person name="Lee M.M."/>
            <person name="Goodwin Z."/>
            <person name="Lu X."/>
            <person name="Lewis E.E."/>
            <person name="Goodrich-Blair H."/>
            <person name="Stock S.P."/>
            <person name="Adams B.J."/>
            <person name="Sternberg P.W."/>
            <person name="Mortazavi A."/>
        </authorList>
    </citation>
    <scope>NUCLEOTIDE SEQUENCE [LARGE SCALE GENOMIC DNA]</scope>
    <source>
        <strain evidence="11 12">ALL</strain>
    </source>
</reference>
<comment type="similarity">
    <text evidence="8">Belongs to the sodium:neurotransmitter symporter (SNF) (TC 2.A.22) family.</text>
</comment>
<name>A0A4U8UT94_STECR</name>
<evidence type="ECO:0000256" key="1">
    <source>
        <dbReference type="ARBA" id="ARBA00004141"/>
    </source>
</evidence>
<feature type="transmembrane region" description="Helical" evidence="10">
    <location>
        <begin position="93"/>
        <end position="118"/>
    </location>
</feature>
<evidence type="ECO:0000256" key="4">
    <source>
        <dbReference type="ARBA" id="ARBA00022847"/>
    </source>
</evidence>
<evidence type="ECO:0000256" key="10">
    <source>
        <dbReference type="SAM" id="Phobius"/>
    </source>
</evidence>
<dbReference type="InterPro" id="IPR000175">
    <property type="entry name" value="Na/ntran_symport"/>
</dbReference>
<dbReference type="Proteomes" id="UP000298663">
    <property type="component" value="Unassembled WGS sequence"/>
</dbReference>
<evidence type="ECO:0000256" key="9">
    <source>
        <dbReference type="SAM" id="MobiDB-lite"/>
    </source>
</evidence>
<feature type="binding site" evidence="7">
    <location>
        <position position="71"/>
    </location>
    <ligand>
        <name>Na(+)</name>
        <dbReference type="ChEBI" id="CHEBI:29101"/>
        <label>1</label>
    </ligand>
</feature>
<keyword evidence="5 10" id="KW-1133">Transmembrane helix</keyword>
<dbReference type="SUPFAM" id="SSF161070">
    <property type="entry name" value="SNF-like"/>
    <property type="match status" value="1"/>
</dbReference>
<evidence type="ECO:0000313" key="12">
    <source>
        <dbReference type="Proteomes" id="UP000298663"/>
    </source>
</evidence>
<comment type="subcellular location">
    <subcellularLocation>
        <location evidence="1">Membrane</location>
        <topology evidence="1">Multi-pass membrane protein</topology>
    </subcellularLocation>
</comment>
<sequence length="134" mass="14774">MEKVRNLLGGKTDGEPTLHVGHGETTALTHDEGLAPPGTRTRKDSVLPAEPVDRGQWSGPLDFLMSMVAYAVGLGNVWRFPYLCFKNGGGSFLVVYFLFFCLGAVPIFIMEVTVGQYLQRGAMEMWKMCPLFKG</sequence>
<evidence type="ECO:0000256" key="8">
    <source>
        <dbReference type="RuleBase" id="RU003732"/>
    </source>
</evidence>
<evidence type="ECO:0000256" key="2">
    <source>
        <dbReference type="ARBA" id="ARBA00022448"/>
    </source>
</evidence>
<proteinExistence type="inferred from homology"/>
<dbReference type="GO" id="GO:0043005">
    <property type="term" value="C:neuron projection"/>
    <property type="evidence" value="ECO:0007669"/>
    <property type="project" value="TreeGrafter"/>
</dbReference>
<gene>
    <name evidence="11" type="ORF">L596_003157</name>
</gene>
<keyword evidence="6 10" id="KW-0472">Membrane</keyword>
<dbReference type="PROSITE" id="PS00610">
    <property type="entry name" value="NA_NEUROTRAN_SYMP_1"/>
    <property type="match status" value="1"/>
</dbReference>
<dbReference type="OrthoDB" id="6581954at2759"/>
<keyword evidence="7" id="KW-0479">Metal-binding</keyword>